<evidence type="ECO:0000256" key="13">
    <source>
        <dbReference type="ARBA" id="ARBA00023134"/>
    </source>
</evidence>
<comment type="function">
    <text evidence="4 14">Catalyzes ATP-dependent phosphorylation of adenosylcobinamide and addition of GMP to adenosylcobinamide phosphate.</text>
</comment>
<dbReference type="EMBL" id="JBBMRA010000006">
    <property type="protein sequence ID" value="MEM5536468.1"/>
    <property type="molecule type" value="Genomic_DNA"/>
</dbReference>
<dbReference type="RefSeq" id="WP_342854305.1">
    <property type="nucleotide sequence ID" value="NZ_JBBMRA010000006.1"/>
</dbReference>
<dbReference type="NCBIfam" id="NF004469">
    <property type="entry name" value="PRK05800.1"/>
    <property type="match status" value="1"/>
</dbReference>
<dbReference type="Proteomes" id="UP001449225">
    <property type="component" value="Unassembled WGS sequence"/>
</dbReference>
<dbReference type="EC" id="2.7.1.156" evidence="14"/>
<evidence type="ECO:0000256" key="8">
    <source>
        <dbReference type="ARBA" id="ARBA00022573"/>
    </source>
</evidence>
<name>A0ABU9TRW5_9GAMM</name>
<evidence type="ECO:0000313" key="16">
    <source>
        <dbReference type="Proteomes" id="UP001449225"/>
    </source>
</evidence>
<dbReference type="Pfam" id="PF02283">
    <property type="entry name" value="CobU"/>
    <property type="match status" value="1"/>
</dbReference>
<dbReference type="CDD" id="cd00544">
    <property type="entry name" value="CobU"/>
    <property type="match status" value="1"/>
</dbReference>
<dbReference type="PIRSF" id="PIRSF006135">
    <property type="entry name" value="CobU"/>
    <property type="match status" value="1"/>
</dbReference>
<evidence type="ECO:0000256" key="6">
    <source>
        <dbReference type="ARBA" id="ARBA00005159"/>
    </source>
</evidence>
<evidence type="ECO:0000256" key="3">
    <source>
        <dbReference type="ARBA" id="ARBA00001522"/>
    </source>
</evidence>
<evidence type="ECO:0000256" key="5">
    <source>
        <dbReference type="ARBA" id="ARBA00004692"/>
    </source>
</evidence>
<keyword evidence="10 14" id="KW-0547">Nucleotide-binding</keyword>
<evidence type="ECO:0000256" key="4">
    <source>
        <dbReference type="ARBA" id="ARBA00003889"/>
    </source>
</evidence>
<dbReference type="GO" id="GO:0043752">
    <property type="term" value="F:adenosylcobinamide kinase activity"/>
    <property type="evidence" value="ECO:0007669"/>
    <property type="project" value="UniProtKB-EC"/>
</dbReference>
<comment type="catalytic activity">
    <reaction evidence="3">
        <text>adenosylcob(III)inamide + GTP = adenosylcob(III)inamide phosphate + GDP + H(+)</text>
        <dbReference type="Rhea" id="RHEA:15765"/>
        <dbReference type="ChEBI" id="CHEBI:2480"/>
        <dbReference type="ChEBI" id="CHEBI:15378"/>
        <dbReference type="ChEBI" id="CHEBI:37565"/>
        <dbReference type="ChEBI" id="CHEBI:58189"/>
        <dbReference type="ChEBI" id="CHEBI:58502"/>
        <dbReference type="EC" id="2.7.1.156"/>
    </reaction>
</comment>
<keyword evidence="15" id="KW-0548">Nucleotidyltransferase</keyword>
<dbReference type="PANTHER" id="PTHR34848:SF1">
    <property type="entry name" value="BIFUNCTIONAL ADENOSYLCOBALAMIN BIOSYNTHESIS PROTEIN COBU"/>
    <property type="match status" value="1"/>
</dbReference>
<evidence type="ECO:0000256" key="1">
    <source>
        <dbReference type="ARBA" id="ARBA00000312"/>
    </source>
</evidence>
<dbReference type="Gene3D" id="3.40.50.300">
    <property type="entry name" value="P-loop containing nucleotide triphosphate hydrolases"/>
    <property type="match status" value="1"/>
</dbReference>
<keyword evidence="11 14" id="KW-0418">Kinase</keyword>
<keyword evidence="16" id="KW-1185">Reference proteome</keyword>
<evidence type="ECO:0000256" key="7">
    <source>
        <dbReference type="ARBA" id="ARBA00007490"/>
    </source>
</evidence>
<keyword evidence="12 14" id="KW-0067">ATP-binding</keyword>
<keyword evidence="9 14" id="KW-0808">Transferase</keyword>
<protein>
    <recommendedName>
        <fullName evidence="14">Bifunctional adenosylcobalamin biosynthesis protein</fullName>
        <ecNumber evidence="14">2.7.1.156</ecNumber>
        <ecNumber evidence="14">2.7.7.62</ecNumber>
    </recommendedName>
</protein>
<evidence type="ECO:0000256" key="2">
    <source>
        <dbReference type="ARBA" id="ARBA00000711"/>
    </source>
</evidence>
<evidence type="ECO:0000256" key="10">
    <source>
        <dbReference type="ARBA" id="ARBA00022741"/>
    </source>
</evidence>
<keyword evidence="13 14" id="KW-0342">GTP-binding</keyword>
<organism evidence="15 16">
    <name type="scientific">Neptuniibacter pectenicola</name>
    <dbReference type="NCBI Taxonomy" id="1806669"/>
    <lineage>
        <taxon>Bacteria</taxon>
        <taxon>Pseudomonadati</taxon>
        <taxon>Pseudomonadota</taxon>
        <taxon>Gammaproteobacteria</taxon>
        <taxon>Oceanospirillales</taxon>
        <taxon>Oceanospirillaceae</taxon>
        <taxon>Neptuniibacter</taxon>
    </lineage>
</organism>
<keyword evidence="8 14" id="KW-0169">Cobalamin biosynthesis</keyword>
<evidence type="ECO:0000256" key="12">
    <source>
        <dbReference type="ARBA" id="ARBA00022840"/>
    </source>
</evidence>
<evidence type="ECO:0000313" key="15">
    <source>
        <dbReference type="EMBL" id="MEM5536468.1"/>
    </source>
</evidence>
<proteinExistence type="inferred from homology"/>
<comment type="similarity">
    <text evidence="7 14">Belongs to the CobU/CobP family.</text>
</comment>
<evidence type="ECO:0000256" key="11">
    <source>
        <dbReference type="ARBA" id="ARBA00022777"/>
    </source>
</evidence>
<dbReference type="PANTHER" id="PTHR34848">
    <property type="match status" value="1"/>
</dbReference>
<comment type="catalytic activity">
    <reaction evidence="2 14">
        <text>adenosylcob(III)inamide phosphate + GTP + H(+) = adenosylcob(III)inamide-GDP + diphosphate</text>
        <dbReference type="Rhea" id="RHEA:22712"/>
        <dbReference type="ChEBI" id="CHEBI:15378"/>
        <dbReference type="ChEBI" id="CHEBI:33019"/>
        <dbReference type="ChEBI" id="CHEBI:37565"/>
        <dbReference type="ChEBI" id="CHEBI:58502"/>
        <dbReference type="ChEBI" id="CHEBI:60487"/>
        <dbReference type="EC" id="2.7.7.62"/>
    </reaction>
</comment>
<dbReference type="GO" id="GO:0008820">
    <property type="term" value="F:cobinamide phosphate guanylyltransferase activity"/>
    <property type="evidence" value="ECO:0007669"/>
    <property type="project" value="UniProtKB-EC"/>
</dbReference>
<dbReference type="EC" id="2.7.7.62" evidence="14"/>
<dbReference type="InterPro" id="IPR003203">
    <property type="entry name" value="CobU/CobP"/>
</dbReference>
<sequence length="173" mass="18965">MRQLILGGARSGKSRLAQERATAMNKPVVYIATADAGDTEMVQRIALHKRNRPAEWEVREVPFQLPATLADLSGLDKTVLVDCLTLWLTNLLMKDVAVMQQGMSDLVEAVTAFKGDLILVSNEVGWGIVPMGELSRQFQDNTGRLHQDLAQIVERVTLSVAGIPLDVKTDEVG</sequence>
<comment type="pathway">
    <text evidence="5 14">Cofactor biosynthesis; adenosylcobalamin biosynthesis; adenosylcobalamin from cob(II)yrinate a,c-diamide: step 6/7.</text>
</comment>
<accession>A0ABU9TRW5</accession>
<dbReference type="SUPFAM" id="SSF52540">
    <property type="entry name" value="P-loop containing nucleoside triphosphate hydrolases"/>
    <property type="match status" value="1"/>
</dbReference>
<comment type="caution">
    <text evidence="15">The sequence shown here is derived from an EMBL/GenBank/DDBJ whole genome shotgun (WGS) entry which is preliminary data.</text>
</comment>
<evidence type="ECO:0000256" key="9">
    <source>
        <dbReference type="ARBA" id="ARBA00022679"/>
    </source>
</evidence>
<dbReference type="InterPro" id="IPR027417">
    <property type="entry name" value="P-loop_NTPase"/>
</dbReference>
<comment type="pathway">
    <text evidence="6 14">Cofactor biosynthesis; adenosylcobalamin biosynthesis; adenosylcobalamin from cob(II)yrinate a,c-diamide: step 5/7.</text>
</comment>
<evidence type="ECO:0000256" key="14">
    <source>
        <dbReference type="PIRNR" id="PIRNR006135"/>
    </source>
</evidence>
<comment type="catalytic activity">
    <reaction evidence="1 14">
        <text>adenosylcob(III)inamide + ATP = adenosylcob(III)inamide phosphate + ADP + H(+)</text>
        <dbReference type="Rhea" id="RHEA:15769"/>
        <dbReference type="ChEBI" id="CHEBI:2480"/>
        <dbReference type="ChEBI" id="CHEBI:15378"/>
        <dbReference type="ChEBI" id="CHEBI:30616"/>
        <dbReference type="ChEBI" id="CHEBI:58502"/>
        <dbReference type="ChEBI" id="CHEBI:456216"/>
        <dbReference type="EC" id="2.7.1.156"/>
    </reaction>
</comment>
<reference evidence="15 16" key="1">
    <citation type="submission" date="2024-03" db="EMBL/GenBank/DDBJ databases">
        <title>Community enrichment and isolation of bacterial strains for fucoidan degradation.</title>
        <authorList>
            <person name="Sichert A."/>
        </authorList>
    </citation>
    <scope>NUCLEOTIDE SEQUENCE [LARGE SCALE GENOMIC DNA]</scope>
    <source>
        <strain evidence="15 16">AS76</strain>
    </source>
</reference>
<gene>
    <name evidence="15" type="primary">cobU</name>
    <name evidence="15" type="ORF">WNY58_08700</name>
</gene>